<keyword evidence="2" id="KW-1185">Reference proteome</keyword>
<reference evidence="1 2" key="1">
    <citation type="journal article" date="2021" name="Hortic Res">
        <title>High-quality reference genome and annotation aids understanding of berry development for evergreen blueberry (Vaccinium darrowii).</title>
        <authorList>
            <person name="Yu J."/>
            <person name="Hulse-Kemp A.M."/>
            <person name="Babiker E."/>
            <person name="Staton M."/>
        </authorList>
    </citation>
    <scope>NUCLEOTIDE SEQUENCE [LARGE SCALE GENOMIC DNA]</scope>
    <source>
        <strain evidence="2">cv. NJ 8807/NJ 8810</strain>
        <tissue evidence="1">Young leaf</tissue>
    </source>
</reference>
<dbReference type="EMBL" id="CM037161">
    <property type="protein sequence ID" value="KAH7853903.1"/>
    <property type="molecule type" value="Genomic_DNA"/>
</dbReference>
<sequence length="1052" mass="115489">MGNTNCVGSRLSKDCFFQSVSHTFWTSPPDLVPYFTTETTTVEAPSAATGPNAPQPFQKKPPELLVIVTEDRPAQNIRPEPLVIKKEEEKPSQPVRPEPMKPRKPNNVKRTYGSAGLQAESVLRTKTGHLKEYYNLGRKLGHGQFGTTFLCKEKATGKEYACKSIAKRKLVTEDDLEDVRREIEIMHHLSGHSNVISIKGAYEDAVAVHVVMELCTGGELFDRITKRGHYTERKAAQLARTIVGVIEAFHSLGVMHRDLKPENFLFVDEEEDSALKTIDFGLSVFFKPGEIFSDVVGSPFYVAPEVLCMCYGPEADVWSAGVIIYILLSGVPPFWAETEQEIFEKVLHGDLDFSADPWPNISESAKDLVRKMLVRNPRKRLTAQEVLCHPWVQEDGAAPDKPLDPAVLSRLTQVSAMNKLEKMALPVIAGCLCEEEIAGLKEMFKTIDTDNSGQITFEELKAGLKRYGADLNESEIYDLMQAADVDNSGTIDYGEFIAATLHLTKIERVDHLFAAFSYFDKDGSGYITQDELQQACKEFGIADFRLEEMIQEVDQNNDGCIDYNEFVAMMQKGNAAFGPQRLQNAGLSPECVIPIILSTSKQTPTFPTAIPTTNPHPQSINQIGDGAEESLNSSGPVIKPSVSVSKSRISNPSKKAPNGGSLKSSKVVKDLPNSKSPAPFACNTRRSITQSLSFPARGLRTDVMKKSADGHPMKADAQSTRANGRKSEFSVSASNGSRVNPTNRRNSTGPNSKENGGTSSRRTTLPSLPRTQGPLHGKSGSENGNVKLPQSEVPLSLDEDSEQVKAAFATKENEDARSTTSSNATPGGQQRSSGSGFSFKLEERAEKRKEFFSKLEEKIHAREAEKSTWQEKSKENQEAEIKQLRKSLKFKAAPLPSFYKEPLPKVELKKIPTTRPISPKLGRNKDHSIAATNVSSEGHNQEQGKSPRVIRAKHDKNVAASKKPIKKATDSVTSKAEGKPVERIKETTAKAESQDQKTSVGEVEESQKQLVNSGEVEGEIEMDSEMNADKNNGPGMVLSGLEIQPAEVAVGG</sequence>
<proteinExistence type="predicted"/>
<evidence type="ECO:0000313" key="2">
    <source>
        <dbReference type="Proteomes" id="UP000828048"/>
    </source>
</evidence>
<name>A0ACB7YL28_9ERIC</name>
<comment type="caution">
    <text evidence="1">The sequence shown here is derived from an EMBL/GenBank/DDBJ whole genome shotgun (WGS) entry which is preliminary data.</text>
</comment>
<dbReference type="Proteomes" id="UP000828048">
    <property type="component" value="Chromosome 11"/>
</dbReference>
<evidence type="ECO:0000313" key="1">
    <source>
        <dbReference type="EMBL" id="KAH7853903.1"/>
    </source>
</evidence>
<gene>
    <name evidence="1" type="ORF">Vadar_007878</name>
</gene>
<accession>A0ACB7YL28</accession>
<protein>
    <submittedName>
        <fullName evidence="1">Uncharacterized protein</fullName>
    </submittedName>
</protein>
<organism evidence="1 2">
    <name type="scientific">Vaccinium darrowii</name>
    <dbReference type="NCBI Taxonomy" id="229202"/>
    <lineage>
        <taxon>Eukaryota</taxon>
        <taxon>Viridiplantae</taxon>
        <taxon>Streptophyta</taxon>
        <taxon>Embryophyta</taxon>
        <taxon>Tracheophyta</taxon>
        <taxon>Spermatophyta</taxon>
        <taxon>Magnoliopsida</taxon>
        <taxon>eudicotyledons</taxon>
        <taxon>Gunneridae</taxon>
        <taxon>Pentapetalae</taxon>
        <taxon>asterids</taxon>
        <taxon>Ericales</taxon>
        <taxon>Ericaceae</taxon>
        <taxon>Vaccinioideae</taxon>
        <taxon>Vaccinieae</taxon>
        <taxon>Vaccinium</taxon>
    </lineage>
</organism>